<evidence type="ECO:0000256" key="2">
    <source>
        <dbReference type="ARBA" id="ARBA00008388"/>
    </source>
</evidence>
<dbReference type="PIRSF" id="PIRSF005229">
    <property type="entry name" value="AOX"/>
    <property type="match status" value="1"/>
</dbReference>
<keyword evidence="15" id="KW-1185">Reference proteome</keyword>
<comment type="caution">
    <text evidence="14">The sequence shown here is derived from an EMBL/GenBank/DDBJ whole genome shotgun (WGS) entry which is preliminary data.</text>
</comment>
<dbReference type="OrthoDB" id="16906at2759"/>
<feature type="binding site" evidence="12">
    <location>
        <position position="106"/>
    </location>
    <ligand>
        <name>Fe cation</name>
        <dbReference type="ChEBI" id="CHEBI:24875"/>
        <label>1</label>
    </ligand>
</feature>
<comment type="cofactor">
    <cofactor evidence="12 13">
        <name>Fe cation</name>
        <dbReference type="ChEBI" id="CHEBI:24875"/>
    </cofactor>
    <text evidence="12 13">Binds 2 iron ions per subunit.</text>
</comment>
<evidence type="ECO:0000256" key="4">
    <source>
        <dbReference type="ARBA" id="ARBA00022660"/>
    </source>
</evidence>
<dbReference type="PANTHER" id="PTHR31803:SF3">
    <property type="entry name" value="ALTERNATIVE OXIDASE"/>
    <property type="match status" value="1"/>
</dbReference>
<evidence type="ECO:0000256" key="12">
    <source>
        <dbReference type="PIRSR" id="PIRSR005229-1"/>
    </source>
</evidence>
<reference evidence="14 15" key="1">
    <citation type="submission" date="2016-07" db="EMBL/GenBank/DDBJ databases">
        <title>Pervasive Adenine N6-methylation of Active Genes in Fungi.</title>
        <authorList>
            <consortium name="DOE Joint Genome Institute"/>
            <person name="Mondo S.J."/>
            <person name="Dannebaum R.O."/>
            <person name="Kuo R.C."/>
            <person name="Labutti K."/>
            <person name="Haridas S."/>
            <person name="Kuo A."/>
            <person name="Salamov A."/>
            <person name="Ahrendt S.R."/>
            <person name="Lipzen A."/>
            <person name="Sullivan W."/>
            <person name="Andreopoulos W.B."/>
            <person name="Clum A."/>
            <person name="Lindquist E."/>
            <person name="Daum C."/>
            <person name="Ramamoorthy G.K."/>
            <person name="Gryganskyi A."/>
            <person name="Culley D."/>
            <person name="Magnuson J.K."/>
            <person name="James T.Y."/>
            <person name="O'Malley M.A."/>
            <person name="Stajich J.E."/>
            <person name="Spatafora J.W."/>
            <person name="Visel A."/>
            <person name="Grigoriev I.V."/>
        </authorList>
    </citation>
    <scope>NUCLEOTIDE SEQUENCE [LARGE SCALE GENOMIC DNA]</scope>
    <source>
        <strain evidence="14 15">NRRL 2496</strain>
    </source>
</reference>
<gene>
    <name evidence="14" type="ORF">BCR43DRAFT_433767</name>
</gene>
<keyword evidence="10 12" id="KW-0408">Iron</keyword>
<dbReference type="EMBL" id="MCGN01000002">
    <property type="protein sequence ID" value="ORZ01464.1"/>
    <property type="molecule type" value="Genomic_DNA"/>
</dbReference>
<organism evidence="14 15">
    <name type="scientific">Syncephalastrum racemosum</name>
    <name type="common">Filamentous fungus</name>
    <dbReference type="NCBI Taxonomy" id="13706"/>
    <lineage>
        <taxon>Eukaryota</taxon>
        <taxon>Fungi</taxon>
        <taxon>Fungi incertae sedis</taxon>
        <taxon>Mucoromycota</taxon>
        <taxon>Mucoromycotina</taxon>
        <taxon>Mucoromycetes</taxon>
        <taxon>Mucorales</taxon>
        <taxon>Syncephalastraceae</taxon>
        <taxon>Syncephalastrum</taxon>
    </lineage>
</organism>
<keyword evidence="7 13" id="KW-0249">Electron transport</keyword>
<evidence type="ECO:0000256" key="11">
    <source>
        <dbReference type="ARBA" id="ARBA00023136"/>
    </source>
</evidence>
<protein>
    <recommendedName>
        <fullName evidence="13">Alternative oxidase</fullName>
        <ecNumber evidence="13">1.-.-.-</ecNumber>
    </recommendedName>
</protein>
<evidence type="ECO:0000256" key="9">
    <source>
        <dbReference type="ARBA" id="ARBA00023002"/>
    </source>
</evidence>
<keyword evidence="3" id="KW-0813">Transport</keyword>
<feature type="binding site" evidence="12">
    <location>
        <position position="109"/>
    </location>
    <ligand>
        <name>Fe cation</name>
        <dbReference type="ChEBI" id="CHEBI:24875"/>
        <label>1</label>
    </ligand>
</feature>
<evidence type="ECO:0000256" key="7">
    <source>
        <dbReference type="ARBA" id="ARBA00022982"/>
    </source>
</evidence>
<feature type="binding site" evidence="12">
    <location>
        <position position="208"/>
    </location>
    <ligand>
        <name>Fe cation</name>
        <dbReference type="ChEBI" id="CHEBI:24875"/>
        <label>1</label>
    </ligand>
</feature>
<dbReference type="GO" id="GO:0016020">
    <property type="term" value="C:membrane"/>
    <property type="evidence" value="ECO:0007669"/>
    <property type="project" value="UniProtKB-SubCell"/>
</dbReference>
<dbReference type="InterPro" id="IPR002680">
    <property type="entry name" value="AOX"/>
</dbReference>
<keyword evidence="6 12" id="KW-0479">Metal-binding</keyword>
<feature type="binding site" evidence="12">
    <location>
        <position position="106"/>
    </location>
    <ligand>
        <name>Fe cation</name>
        <dbReference type="ChEBI" id="CHEBI:24875"/>
        <label>2</label>
    </ligand>
</feature>
<evidence type="ECO:0000256" key="3">
    <source>
        <dbReference type="ARBA" id="ARBA00022448"/>
    </source>
</evidence>
<dbReference type="Pfam" id="PF01786">
    <property type="entry name" value="AOX"/>
    <property type="match status" value="1"/>
</dbReference>
<comment type="subcellular location">
    <subcellularLocation>
        <location evidence="1">Membrane</location>
    </subcellularLocation>
</comment>
<feature type="binding site" evidence="12">
    <location>
        <position position="157"/>
    </location>
    <ligand>
        <name>Fe cation</name>
        <dbReference type="ChEBI" id="CHEBI:24875"/>
        <label>2</label>
    </ligand>
</feature>
<dbReference type="InParanoid" id="A0A1X2HQ03"/>
<dbReference type="GO" id="GO:0046872">
    <property type="term" value="F:metal ion binding"/>
    <property type="evidence" value="ECO:0007669"/>
    <property type="project" value="UniProtKB-UniRule"/>
</dbReference>
<dbReference type="EC" id="1.-.-.-" evidence="13"/>
<accession>A0A1X2HQ03</accession>
<evidence type="ECO:0000256" key="5">
    <source>
        <dbReference type="ARBA" id="ARBA00022692"/>
    </source>
</evidence>
<dbReference type="Gene3D" id="1.20.1260.140">
    <property type="entry name" value="Alternative oxidase"/>
    <property type="match status" value="1"/>
</dbReference>
<keyword evidence="9 13" id="KW-0560">Oxidoreductase</keyword>
<evidence type="ECO:0000256" key="13">
    <source>
        <dbReference type="RuleBase" id="RU003779"/>
    </source>
</evidence>
<evidence type="ECO:0000256" key="6">
    <source>
        <dbReference type="ARBA" id="ARBA00022723"/>
    </source>
</evidence>
<keyword evidence="11 13" id="KW-0472">Membrane</keyword>
<evidence type="ECO:0000256" key="8">
    <source>
        <dbReference type="ARBA" id="ARBA00022989"/>
    </source>
</evidence>
<keyword evidence="5 13" id="KW-0812">Transmembrane</keyword>
<dbReference type="GO" id="GO:0010230">
    <property type="term" value="P:alternative respiration"/>
    <property type="evidence" value="ECO:0007669"/>
    <property type="project" value="TreeGrafter"/>
</dbReference>
<dbReference type="InterPro" id="IPR038659">
    <property type="entry name" value="AOX_sf"/>
</dbReference>
<keyword evidence="8" id="KW-1133">Transmembrane helix</keyword>
<dbReference type="GO" id="GO:0009916">
    <property type="term" value="F:alternative oxidase activity"/>
    <property type="evidence" value="ECO:0007669"/>
    <property type="project" value="UniProtKB-UniRule"/>
</dbReference>
<sequence>MRPDFFGTTGHKITSQELDQIDIGGAKKHYKPISLSDKFAFHAVSLLRKLPDFYFRDNHPLRACMLETIAAVPGMVGAMLRHMRSLRTLKQDTGWIMHLLHEAENERLHLMIWVKYVQPSMLHRLLILAAQGGFLSAFSVLYMVSPRTAHRFAGYLEEEAIHSYTLFLEAIENGEIENTKADSMAIEYYNMTPKATLRDVVVAVRSDEAVHRDCNHFLSDRIRLGDEDLQKVTKEALENRGTAK</sequence>
<keyword evidence="4 13" id="KW-0679">Respiratory chain</keyword>
<name>A0A1X2HQ03_SYNRA</name>
<evidence type="ECO:0000313" key="15">
    <source>
        <dbReference type="Proteomes" id="UP000242180"/>
    </source>
</evidence>
<dbReference type="GO" id="GO:0098803">
    <property type="term" value="C:respiratory chain complex"/>
    <property type="evidence" value="ECO:0007669"/>
    <property type="project" value="UniProtKB-UniRule"/>
</dbReference>
<feature type="binding site" evidence="12">
    <location>
        <position position="211"/>
    </location>
    <ligand>
        <name>Fe cation</name>
        <dbReference type="ChEBI" id="CHEBI:24875"/>
        <label>2</label>
    </ligand>
</feature>
<comment type="similarity">
    <text evidence="2 13">Belongs to the alternative oxidase family.</text>
</comment>
<dbReference type="GO" id="GO:0005739">
    <property type="term" value="C:mitochondrion"/>
    <property type="evidence" value="ECO:0007669"/>
    <property type="project" value="TreeGrafter"/>
</dbReference>
<dbReference type="STRING" id="13706.A0A1X2HQ03"/>
<evidence type="ECO:0000256" key="1">
    <source>
        <dbReference type="ARBA" id="ARBA00004370"/>
    </source>
</evidence>
<proteinExistence type="inferred from homology"/>
<feature type="binding site" evidence="12">
    <location>
        <position position="208"/>
    </location>
    <ligand>
        <name>Fe cation</name>
        <dbReference type="ChEBI" id="CHEBI:24875"/>
        <label>2</label>
    </ligand>
</feature>
<dbReference type="AlphaFoldDB" id="A0A1X2HQ03"/>
<feature type="binding site" evidence="12">
    <location>
        <position position="67"/>
    </location>
    <ligand>
        <name>Fe cation</name>
        <dbReference type="ChEBI" id="CHEBI:24875"/>
        <label>1</label>
    </ligand>
</feature>
<dbReference type="PANTHER" id="PTHR31803">
    <property type="entry name" value="ALTERNATIVE OXIDASE"/>
    <property type="match status" value="1"/>
</dbReference>
<evidence type="ECO:0000313" key="14">
    <source>
        <dbReference type="EMBL" id="ORZ01464.1"/>
    </source>
</evidence>
<evidence type="ECO:0000256" key="10">
    <source>
        <dbReference type="ARBA" id="ARBA00023004"/>
    </source>
</evidence>
<dbReference type="Proteomes" id="UP000242180">
    <property type="component" value="Unassembled WGS sequence"/>
</dbReference>